<dbReference type="InterPro" id="IPR001387">
    <property type="entry name" value="Cro/C1-type_HTH"/>
</dbReference>
<dbReference type="PROSITE" id="PS50943">
    <property type="entry name" value="HTH_CROC1"/>
    <property type="match status" value="1"/>
</dbReference>
<dbReference type="SUPFAM" id="SSF47413">
    <property type="entry name" value="lambda repressor-like DNA-binding domains"/>
    <property type="match status" value="1"/>
</dbReference>
<organism evidence="3">
    <name type="scientific">human gut metagenome</name>
    <dbReference type="NCBI Taxonomy" id="408170"/>
    <lineage>
        <taxon>unclassified sequences</taxon>
        <taxon>metagenomes</taxon>
        <taxon>organismal metagenomes</taxon>
    </lineage>
</organism>
<dbReference type="PANTHER" id="PTHR46797:SF1">
    <property type="entry name" value="METHYLPHOSPHONATE SYNTHASE"/>
    <property type="match status" value="1"/>
</dbReference>
<dbReference type="CDD" id="cd00093">
    <property type="entry name" value="HTH_XRE"/>
    <property type="match status" value="1"/>
</dbReference>
<dbReference type="PANTHER" id="PTHR46797">
    <property type="entry name" value="HTH-TYPE TRANSCRIPTIONAL REGULATOR"/>
    <property type="match status" value="1"/>
</dbReference>
<dbReference type="InterPro" id="IPR010982">
    <property type="entry name" value="Lambda_DNA-bd_dom_sf"/>
</dbReference>
<proteinExistence type="predicted"/>
<sequence length="74" mass="8606">MDKHYKDYIQIGLNIMRYRKEQGLTQDQLSEMAGYSRNHLQRVETAVCKPTVGLLLDVSEVLGVPVERLMEIRK</sequence>
<evidence type="ECO:0000313" key="3">
    <source>
        <dbReference type="EMBL" id="EKC73613.1"/>
    </source>
</evidence>
<dbReference type="Pfam" id="PF01381">
    <property type="entry name" value="HTH_3"/>
    <property type="match status" value="1"/>
</dbReference>
<evidence type="ECO:0000259" key="2">
    <source>
        <dbReference type="PROSITE" id="PS50943"/>
    </source>
</evidence>
<dbReference type="GO" id="GO:0005829">
    <property type="term" value="C:cytosol"/>
    <property type="evidence" value="ECO:0007669"/>
    <property type="project" value="TreeGrafter"/>
</dbReference>
<dbReference type="GO" id="GO:0003700">
    <property type="term" value="F:DNA-binding transcription factor activity"/>
    <property type="evidence" value="ECO:0007669"/>
    <property type="project" value="TreeGrafter"/>
</dbReference>
<gene>
    <name evidence="3" type="ORF">LEA_06140</name>
</gene>
<comment type="caution">
    <text evidence="3">The sequence shown here is derived from an EMBL/GenBank/DDBJ whole genome shotgun (WGS) entry which is preliminary data.</text>
</comment>
<dbReference type="InterPro" id="IPR050807">
    <property type="entry name" value="TransReg_Diox_bact_type"/>
</dbReference>
<protein>
    <submittedName>
        <fullName evidence="3">Transcriptional regulator, XRE family</fullName>
    </submittedName>
</protein>
<dbReference type="SMART" id="SM00530">
    <property type="entry name" value="HTH_XRE"/>
    <property type="match status" value="1"/>
</dbReference>
<dbReference type="GO" id="GO:0003677">
    <property type="term" value="F:DNA binding"/>
    <property type="evidence" value="ECO:0007669"/>
    <property type="project" value="UniProtKB-KW"/>
</dbReference>
<dbReference type="Gene3D" id="1.10.260.40">
    <property type="entry name" value="lambda repressor-like DNA-binding domains"/>
    <property type="match status" value="1"/>
</dbReference>
<reference evidence="3" key="1">
    <citation type="journal article" date="2013" name="Environ. Microbiol.">
        <title>Microbiota from the distal guts of lean and obese adolescents exhibit partial functional redundancy besides clear differences in community structure.</title>
        <authorList>
            <person name="Ferrer M."/>
            <person name="Ruiz A."/>
            <person name="Lanza F."/>
            <person name="Haange S.B."/>
            <person name="Oberbach A."/>
            <person name="Till H."/>
            <person name="Bargiela R."/>
            <person name="Campoy C."/>
            <person name="Segura M.T."/>
            <person name="Richter M."/>
            <person name="von Bergen M."/>
            <person name="Seifert J."/>
            <person name="Suarez A."/>
        </authorList>
    </citation>
    <scope>NUCLEOTIDE SEQUENCE</scope>
</reference>
<feature type="domain" description="HTH cro/C1-type" evidence="2">
    <location>
        <begin position="15"/>
        <end position="69"/>
    </location>
</feature>
<dbReference type="AlphaFoldDB" id="K1TUZ1"/>
<accession>K1TUZ1</accession>
<evidence type="ECO:0000256" key="1">
    <source>
        <dbReference type="ARBA" id="ARBA00023125"/>
    </source>
</evidence>
<keyword evidence="1" id="KW-0238">DNA-binding</keyword>
<dbReference type="EMBL" id="AJWY01004008">
    <property type="protein sequence ID" value="EKC73613.1"/>
    <property type="molecule type" value="Genomic_DNA"/>
</dbReference>
<name>K1TUZ1_9ZZZZ</name>